<dbReference type="Pfam" id="PF01462">
    <property type="entry name" value="LRRNT"/>
    <property type="match status" value="1"/>
</dbReference>
<keyword evidence="10" id="KW-0654">Proteoglycan</keyword>
<evidence type="ECO:0000256" key="3">
    <source>
        <dbReference type="ARBA" id="ARBA00011226"/>
    </source>
</evidence>
<keyword evidence="6" id="KW-0272">Extracellular matrix</keyword>
<dbReference type="FunFam" id="3.80.10.10:FF:000073">
    <property type="entry name" value="Lumican"/>
    <property type="match status" value="1"/>
</dbReference>
<gene>
    <name evidence="16" type="ORF">COCON_G00172820</name>
</gene>
<keyword evidence="17" id="KW-1185">Reference proteome</keyword>
<dbReference type="Proteomes" id="UP001152803">
    <property type="component" value="Unassembled WGS sequence"/>
</dbReference>
<evidence type="ECO:0000313" key="16">
    <source>
        <dbReference type="EMBL" id="KAJ8258270.1"/>
    </source>
</evidence>
<keyword evidence="8" id="KW-0732">Signal</keyword>
<dbReference type="SMART" id="SM00013">
    <property type="entry name" value="LRRNT"/>
    <property type="match status" value="1"/>
</dbReference>
<evidence type="ECO:0000256" key="14">
    <source>
        <dbReference type="ARBA" id="ARBA00032216"/>
    </source>
</evidence>
<dbReference type="SMART" id="SM00364">
    <property type="entry name" value="LRR_BAC"/>
    <property type="match status" value="4"/>
</dbReference>
<dbReference type="InterPro" id="IPR000372">
    <property type="entry name" value="LRRNT"/>
</dbReference>
<keyword evidence="7" id="KW-0433">Leucine-rich repeat</keyword>
<keyword evidence="12" id="KW-0325">Glycoprotein</keyword>
<evidence type="ECO:0000256" key="6">
    <source>
        <dbReference type="ARBA" id="ARBA00022530"/>
    </source>
</evidence>
<dbReference type="AlphaFoldDB" id="A0A9Q1D3K5"/>
<accession>A0A9Q1D3K5</accession>
<dbReference type="InterPro" id="IPR050333">
    <property type="entry name" value="SLRP"/>
</dbReference>
<evidence type="ECO:0000256" key="11">
    <source>
        <dbReference type="ARBA" id="ARBA00023157"/>
    </source>
</evidence>
<evidence type="ECO:0000256" key="8">
    <source>
        <dbReference type="ARBA" id="ARBA00022729"/>
    </source>
</evidence>
<dbReference type="PANTHER" id="PTHR45712:SF4">
    <property type="entry name" value="FIBROMODULIN"/>
    <property type="match status" value="1"/>
</dbReference>
<sequence>MRVRPVKGHVSLDQEKKETSAFPQLSRAGASVHIHCWITAERSFLSDPIGAQGSARTEECKVFPDVESFGGQQAWYLSPVGDGTPSIGCRPCGGGATGTGPCRQTPRGDCPAECDCPPTFPVAMYCDSRSLQHVPYIPSRIKYLYLQHNLISSIPDGAFHNATGLVWIMMHQNNLSSDGVGKRAFAELGSLDRLYLYHNQLSRVPANLPRSLRDLRLSHNHIARVPAASFSGMANLSVLLLNHNGIQDVSGALRALPALTLLDVSNNRLRKVPESLPGMLHQLYLESNSISALPGGFLDGFLKLQYVRFGHNLLTDRGIPPNTFNNSGLVELDLSYNLLEHIPPVSTQLEHLYLQANRIKEFTLSSLCSRVDVVNFSHLKVLRLDGNALSREDLPNDAALCLRLAATIEM</sequence>
<evidence type="ECO:0000256" key="2">
    <source>
        <dbReference type="ARBA" id="ARBA00005818"/>
    </source>
</evidence>
<evidence type="ECO:0000256" key="1">
    <source>
        <dbReference type="ARBA" id="ARBA00004498"/>
    </source>
</evidence>
<comment type="subunit">
    <text evidence="3">Binds to type I and type II collagen.</text>
</comment>
<evidence type="ECO:0000259" key="15">
    <source>
        <dbReference type="SMART" id="SM00013"/>
    </source>
</evidence>
<protein>
    <recommendedName>
        <fullName evidence="4">Fibromodulin</fullName>
    </recommendedName>
    <alternativeName>
        <fullName evidence="14">Keratan sulfate proteoglycan fibromodulin</fullName>
    </alternativeName>
</protein>
<proteinExistence type="inferred from homology"/>
<dbReference type="Gene3D" id="3.80.10.10">
    <property type="entry name" value="Ribonuclease Inhibitor"/>
    <property type="match status" value="3"/>
</dbReference>
<dbReference type="PROSITE" id="PS51450">
    <property type="entry name" value="LRR"/>
    <property type="match status" value="3"/>
</dbReference>
<comment type="subcellular location">
    <subcellularLocation>
        <location evidence="1">Secreted</location>
        <location evidence="1">Extracellular space</location>
        <location evidence="1">Extracellular matrix</location>
    </subcellularLocation>
</comment>
<dbReference type="Pfam" id="PF13855">
    <property type="entry name" value="LRR_8"/>
    <property type="match status" value="2"/>
</dbReference>
<dbReference type="GO" id="GO:0005615">
    <property type="term" value="C:extracellular space"/>
    <property type="evidence" value="ECO:0007669"/>
    <property type="project" value="TreeGrafter"/>
</dbReference>
<feature type="domain" description="LRRNT" evidence="15">
    <location>
        <begin position="109"/>
        <end position="143"/>
    </location>
</feature>
<dbReference type="OrthoDB" id="1668230at2759"/>
<keyword evidence="9" id="KW-0677">Repeat</keyword>
<evidence type="ECO:0000256" key="4">
    <source>
        <dbReference type="ARBA" id="ARBA00018230"/>
    </source>
</evidence>
<dbReference type="InterPro" id="IPR001611">
    <property type="entry name" value="Leu-rich_rpt"/>
</dbReference>
<keyword evidence="5" id="KW-0964">Secreted</keyword>
<comment type="caution">
    <text evidence="16">The sequence shown here is derived from an EMBL/GenBank/DDBJ whole genome shotgun (WGS) entry which is preliminary data.</text>
</comment>
<comment type="function">
    <text evidence="13">Affects the rate of fibrils formation. May have a primary role in collagen fibrillogenesis.</text>
</comment>
<evidence type="ECO:0000256" key="7">
    <source>
        <dbReference type="ARBA" id="ARBA00022614"/>
    </source>
</evidence>
<dbReference type="PANTHER" id="PTHR45712">
    <property type="entry name" value="AGAP008170-PA"/>
    <property type="match status" value="1"/>
</dbReference>
<dbReference type="SMART" id="SM00369">
    <property type="entry name" value="LRR_TYP"/>
    <property type="match status" value="9"/>
</dbReference>
<evidence type="ECO:0000256" key="10">
    <source>
        <dbReference type="ARBA" id="ARBA00022974"/>
    </source>
</evidence>
<dbReference type="EMBL" id="JAFJMO010000013">
    <property type="protein sequence ID" value="KAJ8258270.1"/>
    <property type="molecule type" value="Genomic_DNA"/>
</dbReference>
<dbReference type="SUPFAM" id="SSF52058">
    <property type="entry name" value="L domain-like"/>
    <property type="match status" value="1"/>
</dbReference>
<keyword evidence="11" id="KW-1015">Disulfide bond</keyword>
<evidence type="ECO:0000256" key="9">
    <source>
        <dbReference type="ARBA" id="ARBA00022737"/>
    </source>
</evidence>
<dbReference type="InterPro" id="IPR003591">
    <property type="entry name" value="Leu-rich_rpt_typical-subtyp"/>
</dbReference>
<name>A0A9Q1D3K5_CONCO</name>
<evidence type="ECO:0000256" key="5">
    <source>
        <dbReference type="ARBA" id="ARBA00022525"/>
    </source>
</evidence>
<comment type="similarity">
    <text evidence="2">Belongs to the small leucine-rich proteoglycan (SLRP) family. SLRP class II subfamily.</text>
</comment>
<evidence type="ECO:0000256" key="13">
    <source>
        <dbReference type="ARBA" id="ARBA00025136"/>
    </source>
</evidence>
<evidence type="ECO:0000313" key="17">
    <source>
        <dbReference type="Proteomes" id="UP001152803"/>
    </source>
</evidence>
<evidence type="ECO:0000256" key="12">
    <source>
        <dbReference type="ARBA" id="ARBA00023180"/>
    </source>
</evidence>
<dbReference type="InterPro" id="IPR032675">
    <property type="entry name" value="LRR_dom_sf"/>
</dbReference>
<organism evidence="16 17">
    <name type="scientific">Conger conger</name>
    <name type="common">Conger eel</name>
    <name type="synonym">Muraena conger</name>
    <dbReference type="NCBI Taxonomy" id="82655"/>
    <lineage>
        <taxon>Eukaryota</taxon>
        <taxon>Metazoa</taxon>
        <taxon>Chordata</taxon>
        <taxon>Craniata</taxon>
        <taxon>Vertebrata</taxon>
        <taxon>Euteleostomi</taxon>
        <taxon>Actinopterygii</taxon>
        <taxon>Neopterygii</taxon>
        <taxon>Teleostei</taxon>
        <taxon>Anguilliformes</taxon>
        <taxon>Congridae</taxon>
        <taxon>Conger</taxon>
    </lineage>
</organism>
<reference evidence="16" key="1">
    <citation type="journal article" date="2023" name="Science">
        <title>Genome structures resolve the early diversification of teleost fishes.</title>
        <authorList>
            <person name="Parey E."/>
            <person name="Louis A."/>
            <person name="Montfort J."/>
            <person name="Bouchez O."/>
            <person name="Roques C."/>
            <person name="Iampietro C."/>
            <person name="Lluch J."/>
            <person name="Castinel A."/>
            <person name="Donnadieu C."/>
            <person name="Desvignes T."/>
            <person name="Floi Bucao C."/>
            <person name="Jouanno E."/>
            <person name="Wen M."/>
            <person name="Mejri S."/>
            <person name="Dirks R."/>
            <person name="Jansen H."/>
            <person name="Henkel C."/>
            <person name="Chen W.J."/>
            <person name="Zahm M."/>
            <person name="Cabau C."/>
            <person name="Klopp C."/>
            <person name="Thompson A.W."/>
            <person name="Robinson-Rechavi M."/>
            <person name="Braasch I."/>
            <person name="Lecointre G."/>
            <person name="Bobe J."/>
            <person name="Postlethwait J.H."/>
            <person name="Berthelot C."/>
            <person name="Roest Crollius H."/>
            <person name="Guiguen Y."/>
        </authorList>
    </citation>
    <scope>NUCLEOTIDE SEQUENCE</scope>
    <source>
        <strain evidence="16">Concon-B</strain>
    </source>
</reference>